<dbReference type="EMBL" id="VSSQ01004850">
    <property type="protein sequence ID" value="MPM26877.1"/>
    <property type="molecule type" value="Genomic_DNA"/>
</dbReference>
<protein>
    <submittedName>
        <fullName evidence="1">Uncharacterized protein</fullName>
    </submittedName>
</protein>
<dbReference type="AlphaFoldDB" id="A0A644YF62"/>
<evidence type="ECO:0000313" key="1">
    <source>
        <dbReference type="EMBL" id="MPM26877.1"/>
    </source>
</evidence>
<organism evidence="1">
    <name type="scientific">bioreactor metagenome</name>
    <dbReference type="NCBI Taxonomy" id="1076179"/>
    <lineage>
        <taxon>unclassified sequences</taxon>
        <taxon>metagenomes</taxon>
        <taxon>ecological metagenomes</taxon>
    </lineage>
</organism>
<comment type="caution">
    <text evidence="1">The sequence shown here is derived from an EMBL/GenBank/DDBJ whole genome shotgun (WGS) entry which is preliminary data.</text>
</comment>
<sequence length="93" mass="11273">MKVITILGMNNSLKERCKYEVYKLKDELENLVYNMFLDRNKLILEDPEIRKIDNDLGYIALDITGQKDFLVLKEYLKLLYKYKKYLKDIYLKL</sequence>
<accession>A0A644YF62</accession>
<gene>
    <name evidence="1" type="ORF">SDC9_73382</name>
</gene>
<name>A0A644YF62_9ZZZZ</name>
<reference evidence="1" key="1">
    <citation type="submission" date="2019-08" db="EMBL/GenBank/DDBJ databases">
        <authorList>
            <person name="Kucharzyk K."/>
            <person name="Murdoch R.W."/>
            <person name="Higgins S."/>
            <person name="Loffler F."/>
        </authorList>
    </citation>
    <scope>NUCLEOTIDE SEQUENCE</scope>
</reference>
<proteinExistence type="predicted"/>